<accession>A0ABP0L3P3</accession>
<protein>
    <submittedName>
        <fullName evidence="1">Uncharacterized protein</fullName>
    </submittedName>
</protein>
<dbReference type="EMBL" id="CAXAMN010011112">
    <property type="protein sequence ID" value="CAK9033775.1"/>
    <property type="molecule type" value="Genomic_DNA"/>
</dbReference>
<proteinExistence type="predicted"/>
<comment type="caution">
    <text evidence="1">The sequence shown here is derived from an EMBL/GenBank/DDBJ whole genome shotgun (WGS) entry which is preliminary data.</text>
</comment>
<name>A0ABP0L3P3_9DINO</name>
<keyword evidence="2" id="KW-1185">Reference proteome</keyword>
<evidence type="ECO:0000313" key="2">
    <source>
        <dbReference type="Proteomes" id="UP001642484"/>
    </source>
</evidence>
<gene>
    <name evidence="1" type="ORF">CCMP2556_LOCUS19194</name>
</gene>
<sequence length="724" mass="81134">MIPVVRQKTAAAIRKACSQKPLDFTSNFDSLRQHRCTQTASCFASDEFGLVAYSSALIRNREKDGAADFNVWMKISDRGTELLDRGSPRVLVWLLDALSDADLHPDERKQLTFPRAYRDTLNVKSSSEALSEFSNDELCIAWRAFDRLQLLDRPTLKQFLHATTKPLLTQRCHGPMYGEVRPRYSSFTLWNWVIQAEGLRNLKHQPLQASPVIAKSMAKRLLVEEEHQLRAEGLTFSALQALVNMVPLSSRQRHRMVAQLSFLLPALSSAELAALPRLASRGQLQDEDFFQQVAQRLSEVFRRLTTRELLTAFRGLLVWRVGVPGLDRSAAVAFGDHVMWNEQTPSTALRLLRALGRIDSSTLNVGSRESTTEEQVMLVKAFRGSLKVLTSPAAKQSLNSRDLLVAMNALGQISRAWDWLGSGIGEAEAEKEVLEELHNCTLVLSEVVGLELMLDDAHDLAGKTSWDSYSARDLALMLLAQVRVARRLRSPSDGLPQMTQILCHRLKRAAVHRAQLGRLDQQKLKDVAAEAKAALSASSLMLSYCAKDVDMQRIQCQEYAYTEPLEVIVSWSEAASKLGLGAFEDSYKALAATTMLISTSPSSTTPEMKGLLGWLLKFATGIQDFHEKPIGQDPEQEDHSHLTTQMANWHLDSCLHAIAVLETLDFKPDWLIHLQDAVLREVSNRIPKLKKNSIVFWLRLLDPHLAPHRLAKKLTLELRCGGSE</sequence>
<reference evidence="1 2" key="1">
    <citation type="submission" date="2024-02" db="EMBL/GenBank/DDBJ databases">
        <authorList>
            <person name="Chen Y."/>
            <person name="Shah S."/>
            <person name="Dougan E. K."/>
            <person name="Thang M."/>
            <person name="Chan C."/>
        </authorList>
    </citation>
    <scope>NUCLEOTIDE SEQUENCE [LARGE SCALE GENOMIC DNA]</scope>
</reference>
<dbReference type="Proteomes" id="UP001642484">
    <property type="component" value="Unassembled WGS sequence"/>
</dbReference>
<evidence type="ECO:0000313" key="1">
    <source>
        <dbReference type="EMBL" id="CAK9033775.1"/>
    </source>
</evidence>
<organism evidence="1 2">
    <name type="scientific">Durusdinium trenchii</name>
    <dbReference type="NCBI Taxonomy" id="1381693"/>
    <lineage>
        <taxon>Eukaryota</taxon>
        <taxon>Sar</taxon>
        <taxon>Alveolata</taxon>
        <taxon>Dinophyceae</taxon>
        <taxon>Suessiales</taxon>
        <taxon>Symbiodiniaceae</taxon>
        <taxon>Durusdinium</taxon>
    </lineage>
</organism>